<proteinExistence type="predicted"/>
<evidence type="ECO:0000313" key="2">
    <source>
        <dbReference type="Proteomes" id="UP000627521"/>
    </source>
</evidence>
<gene>
    <name evidence="1" type="ORF">IEG06_08295</name>
</gene>
<protein>
    <recommendedName>
        <fullName evidence="3">Cytochrome c</fullName>
    </recommendedName>
</protein>
<dbReference type="Proteomes" id="UP000627521">
    <property type="component" value="Unassembled WGS sequence"/>
</dbReference>
<organism evidence="1 2">
    <name type="scientific">Olleya marilimosa</name>
    <dbReference type="NCBI Taxonomy" id="272164"/>
    <lineage>
        <taxon>Bacteria</taxon>
        <taxon>Pseudomonadati</taxon>
        <taxon>Bacteroidota</taxon>
        <taxon>Flavobacteriia</taxon>
        <taxon>Flavobacteriales</taxon>
        <taxon>Flavobacteriaceae</taxon>
    </lineage>
</organism>
<dbReference type="PROSITE" id="PS51257">
    <property type="entry name" value="PROKAR_LIPOPROTEIN"/>
    <property type="match status" value="1"/>
</dbReference>
<evidence type="ECO:0008006" key="3">
    <source>
        <dbReference type="Google" id="ProtNLM"/>
    </source>
</evidence>
<accession>A0ABR8LTG3</accession>
<sequence>MKHGFWVIILIFFMSCNDKTKKDEKAEVVYDMYVPSEMTVLMKELYAFNLQLKKQVVNDETLTPLPEQFLNIHTAQLSNFKARTERFKSFSNIFLTAQKEIYNTKSDISLKDRFNNTINTCISCHSLECTGPIPKIKKLLISQ</sequence>
<name>A0ABR8LTG3_9FLAO</name>
<reference evidence="1 2" key="1">
    <citation type="submission" date="2020-09" db="EMBL/GenBank/DDBJ databases">
        <title>Bacillus nautilus sp. nov., Chryseoglobus crepusculi sp. nov, and Psychrobacter noctis sp. nov., isolated from deep-sea sponges from the equatorial Atlantic.</title>
        <authorList>
            <person name="Stennett H.L."/>
            <person name="Williams S.E."/>
        </authorList>
    </citation>
    <scope>NUCLEOTIDE SEQUENCE [LARGE SCALE GENOMIC DNA]</scope>
    <source>
        <strain evidence="1 2">28M-24</strain>
    </source>
</reference>
<comment type="caution">
    <text evidence="1">The sequence shown here is derived from an EMBL/GenBank/DDBJ whole genome shotgun (WGS) entry which is preliminary data.</text>
</comment>
<keyword evidence="2" id="KW-1185">Reference proteome</keyword>
<dbReference type="EMBL" id="JACXXH010000004">
    <property type="protein sequence ID" value="MBD3863449.1"/>
    <property type="molecule type" value="Genomic_DNA"/>
</dbReference>
<evidence type="ECO:0000313" key="1">
    <source>
        <dbReference type="EMBL" id="MBD3863449.1"/>
    </source>
</evidence>